<dbReference type="EMBL" id="AP027151">
    <property type="protein sequence ID" value="BDV42643.1"/>
    <property type="molecule type" value="Genomic_DNA"/>
</dbReference>
<dbReference type="SUPFAM" id="SSF143100">
    <property type="entry name" value="TTHA1013/TTHA0281-like"/>
    <property type="match status" value="1"/>
</dbReference>
<sequence length="210" mass="24371">MKVEDIEELLNSRIIEAYSRGFSVVEITRALRKTTVDSVYKLLRDTGRIPAMKRSEYRRQYDIDQKLTTACRRKGLSFGRWCLGWRLDPYVTVAELKSAPDKVNESAAHMALKRDFPDIYLRLYDGSKIKSEKERKYRSKPASLMIEWSSERKSFLATVPECPGIEASGKNWDDVFYAIKSVHLMHEYVKRIDWLLNRSGDGFYPASGVE</sequence>
<dbReference type="RefSeq" id="WP_282003231.1">
    <property type="nucleotide sequence ID" value="NZ_AP027151.1"/>
</dbReference>
<evidence type="ECO:0000313" key="1">
    <source>
        <dbReference type="EMBL" id="BDV42643.1"/>
    </source>
</evidence>
<gene>
    <name evidence="1" type="ORF">GURASL_15660</name>
</gene>
<dbReference type="InterPro" id="IPR035069">
    <property type="entry name" value="TTHA1013/TTHA0281-like"/>
</dbReference>
<dbReference type="Proteomes" id="UP001317705">
    <property type="component" value="Chromosome"/>
</dbReference>
<evidence type="ECO:0000313" key="2">
    <source>
        <dbReference type="Proteomes" id="UP001317705"/>
    </source>
</evidence>
<organism evidence="1 2">
    <name type="scientific">Geotalea uraniireducens</name>
    <dbReference type="NCBI Taxonomy" id="351604"/>
    <lineage>
        <taxon>Bacteria</taxon>
        <taxon>Pseudomonadati</taxon>
        <taxon>Thermodesulfobacteriota</taxon>
        <taxon>Desulfuromonadia</taxon>
        <taxon>Geobacterales</taxon>
        <taxon>Geobacteraceae</taxon>
        <taxon>Geotalea</taxon>
    </lineage>
</organism>
<proteinExistence type="predicted"/>
<reference evidence="1 2" key="1">
    <citation type="submission" date="2022-12" db="EMBL/GenBank/DDBJ databases">
        <title>Polyphasic characterization of Geotalea uranireducens NIT-SL11 newly isolated from a complex of sewage sludge and microbially reduced graphene oxide.</title>
        <authorList>
            <person name="Xie L."/>
            <person name="Yoshida N."/>
            <person name="Meng L."/>
        </authorList>
    </citation>
    <scope>NUCLEOTIDE SEQUENCE [LARGE SCALE GENOMIC DNA]</scope>
    <source>
        <strain evidence="1 2">NIT-SL11</strain>
    </source>
</reference>
<protein>
    <submittedName>
        <fullName evidence="1">Uncharacterized protein</fullName>
    </submittedName>
</protein>
<name>A0ABN6VQS2_9BACT</name>
<keyword evidence="2" id="KW-1185">Reference proteome</keyword>
<accession>A0ABN6VQS2</accession>